<proteinExistence type="predicted"/>
<accession>A0A1M5NZ17</accession>
<evidence type="ECO:0000259" key="2">
    <source>
        <dbReference type="Pfam" id="PF18050"/>
    </source>
</evidence>
<evidence type="ECO:0000313" key="5">
    <source>
        <dbReference type="Proteomes" id="UP000184384"/>
    </source>
</evidence>
<organism evidence="4 5">
    <name type="scientific">Flavobacterium granuli</name>
    <dbReference type="NCBI Taxonomy" id="280093"/>
    <lineage>
        <taxon>Bacteria</taxon>
        <taxon>Pseudomonadati</taxon>
        <taxon>Bacteroidota</taxon>
        <taxon>Flavobacteriia</taxon>
        <taxon>Flavobacteriales</taxon>
        <taxon>Flavobacteriaceae</taxon>
        <taxon>Flavobacterium</taxon>
    </lineage>
</organism>
<reference evidence="5" key="1">
    <citation type="submission" date="2016-11" db="EMBL/GenBank/DDBJ databases">
        <authorList>
            <person name="Varghese N."/>
            <person name="Submissions S."/>
        </authorList>
    </citation>
    <scope>NUCLEOTIDE SEQUENCE [LARGE SCALE GENOMIC DNA]</scope>
    <source>
        <strain evidence="5">DSM 19729</strain>
    </source>
</reference>
<dbReference type="Pfam" id="PF18050">
    <property type="entry name" value="Cyclophil_like2"/>
    <property type="match status" value="1"/>
</dbReference>
<dbReference type="STRING" id="280093.SAMN05443373_105172"/>
<gene>
    <name evidence="3" type="ORF">BC624_105172</name>
    <name evidence="4" type="ORF">SAMN05443373_105172</name>
</gene>
<dbReference type="Proteomes" id="UP000237771">
    <property type="component" value="Unassembled WGS sequence"/>
</dbReference>
<evidence type="ECO:0000313" key="3">
    <source>
        <dbReference type="EMBL" id="PRZ23450.1"/>
    </source>
</evidence>
<feature type="domain" description="Cyclophilin-like" evidence="2">
    <location>
        <begin position="51"/>
        <end position="159"/>
    </location>
</feature>
<evidence type="ECO:0000256" key="1">
    <source>
        <dbReference type="SAM" id="MobiDB-lite"/>
    </source>
</evidence>
<protein>
    <recommendedName>
        <fullName evidence="2">Cyclophilin-like domain-containing protein</fullName>
    </recommendedName>
</protein>
<reference evidence="4" key="2">
    <citation type="submission" date="2016-11" db="EMBL/GenBank/DDBJ databases">
        <authorList>
            <person name="Jaros S."/>
            <person name="Januszkiewicz K."/>
            <person name="Wedrychowicz H."/>
        </authorList>
    </citation>
    <scope>NUCLEOTIDE SEQUENCE [LARGE SCALE GENOMIC DNA]</scope>
    <source>
        <strain evidence="4">DSM 19729</strain>
    </source>
</reference>
<name>A0A1M5NZ17_9FLAO</name>
<keyword evidence="6" id="KW-1185">Reference proteome</keyword>
<reference evidence="3 6" key="3">
    <citation type="submission" date="2018-03" db="EMBL/GenBank/DDBJ databases">
        <title>Genomic Encyclopedia of Archaeal and Bacterial Type Strains, Phase II (KMG-II): from individual species to whole genera.</title>
        <authorList>
            <person name="Goeker M."/>
        </authorList>
    </citation>
    <scope>NUCLEOTIDE SEQUENCE [LARGE SCALE GENOMIC DNA]</scope>
    <source>
        <strain evidence="3 6">DSM 17797</strain>
    </source>
</reference>
<dbReference type="InterPro" id="IPR041183">
    <property type="entry name" value="Cyclophilin-like"/>
</dbReference>
<dbReference type="Gene3D" id="2.40.100.20">
    <property type="match status" value="1"/>
</dbReference>
<dbReference type="EMBL" id="PVUB01000005">
    <property type="protein sequence ID" value="PRZ23450.1"/>
    <property type="molecule type" value="Genomic_DNA"/>
</dbReference>
<evidence type="ECO:0000313" key="4">
    <source>
        <dbReference type="EMBL" id="SHG94814.1"/>
    </source>
</evidence>
<sequence length="160" mass="17566">MFSFATVFAFCNKNSETSNNSSIESNNTANNSKGENSNNTDNENMSNKIKIKIGSSTFNATLENNATATAFKAMLPMRITMNELNNNEKYFDFSSSLPTKVSNPGTIQTGDLMLYGSRTFVLFYKTFSTSYRYTKLGQIDDTTGLSAALGIGNVIVSFEL</sequence>
<dbReference type="OrthoDB" id="9801466at2"/>
<dbReference type="InterPro" id="IPR029000">
    <property type="entry name" value="Cyclophilin-like_dom_sf"/>
</dbReference>
<feature type="region of interest" description="Disordered" evidence="1">
    <location>
        <begin position="17"/>
        <end position="45"/>
    </location>
</feature>
<evidence type="ECO:0000313" key="6">
    <source>
        <dbReference type="Proteomes" id="UP000237771"/>
    </source>
</evidence>
<dbReference type="SUPFAM" id="SSF50891">
    <property type="entry name" value="Cyclophilin-like"/>
    <property type="match status" value="1"/>
</dbReference>
<dbReference type="Proteomes" id="UP000184384">
    <property type="component" value="Unassembled WGS sequence"/>
</dbReference>
<dbReference type="EMBL" id="FQWO01000005">
    <property type="protein sequence ID" value="SHG94814.1"/>
    <property type="molecule type" value="Genomic_DNA"/>
</dbReference>
<dbReference type="AlphaFoldDB" id="A0A1M5NZ17"/>